<organism evidence="3 4">
    <name type="scientific">Heterorhabditis bacteriophora</name>
    <name type="common">Entomopathogenic nematode worm</name>
    <dbReference type="NCBI Taxonomy" id="37862"/>
    <lineage>
        <taxon>Eukaryota</taxon>
        <taxon>Metazoa</taxon>
        <taxon>Ecdysozoa</taxon>
        <taxon>Nematoda</taxon>
        <taxon>Chromadorea</taxon>
        <taxon>Rhabditida</taxon>
        <taxon>Rhabditina</taxon>
        <taxon>Rhabditomorpha</taxon>
        <taxon>Strongyloidea</taxon>
        <taxon>Heterorhabditidae</taxon>
        <taxon>Heterorhabditis</taxon>
    </lineage>
</organism>
<protein>
    <submittedName>
        <fullName evidence="4">XK-related protein</fullName>
    </submittedName>
</protein>
<keyword evidence="3" id="KW-1185">Reference proteome</keyword>
<keyword evidence="2" id="KW-1133">Transmembrane helix</keyword>
<feature type="transmembrane region" description="Helical" evidence="2">
    <location>
        <begin position="53"/>
        <end position="70"/>
    </location>
</feature>
<name>A0A1I7WET2_HETBA</name>
<evidence type="ECO:0000313" key="3">
    <source>
        <dbReference type="Proteomes" id="UP000095283"/>
    </source>
</evidence>
<reference evidence="4" key="1">
    <citation type="submission" date="2016-11" db="UniProtKB">
        <authorList>
            <consortium name="WormBaseParasite"/>
        </authorList>
    </citation>
    <scope>IDENTIFICATION</scope>
</reference>
<sequence>MADDGAAQDEAVSGGPGQGMPRSLSPLPSASNVHPDPLMPVAENWCHTQVRKIFYLCVFLVLKLTIIHSIKEKDVDSVFFGMDLNIFEFYCAVMYQILMWNVSLRFLASYSYIMLWSSLLMFIYLLHFNLNTFRESSY</sequence>
<feature type="region of interest" description="Disordered" evidence="1">
    <location>
        <begin position="1"/>
        <end position="22"/>
    </location>
</feature>
<dbReference type="WBParaSite" id="Hba_03479">
    <property type="protein sequence ID" value="Hba_03479"/>
    <property type="gene ID" value="Hba_03479"/>
</dbReference>
<proteinExistence type="predicted"/>
<feature type="transmembrane region" description="Helical" evidence="2">
    <location>
        <begin position="110"/>
        <end position="130"/>
    </location>
</feature>
<accession>A0A1I7WET2</accession>
<evidence type="ECO:0000256" key="1">
    <source>
        <dbReference type="SAM" id="MobiDB-lite"/>
    </source>
</evidence>
<feature type="transmembrane region" description="Helical" evidence="2">
    <location>
        <begin position="77"/>
        <end position="98"/>
    </location>
</feature>
<evidence type="ECO:0000313" key="4">
    <source>
        <dbReference type="WBParaSite" id="Hba_03479"/>
    </source>
</evidence>
<dbReference type="Proteomes" id="UP000095283">
    <property type="component" value="Unplaced"/>
</dbReference>
<keyword evidence="2" id="KW-0812">Transmembrane</keyword>
<dbReference type="AlphaFoldDB" id="A0A1I7WET2"/>
<evidence type="ECO:0000256" key="2">
    <source>
        <dbReference type="SAM" id="Phobius"/>
    </source>
</evidence>
<keyword evidence="2" id="KW-0472">Membrane</keyword>